<evidence type="ECO:0000313" key="9">
    <source>
        <dbReference type="Proteomes" id="UP000306912"/>
    </source>
</evidence>
<dbReference type="GO" id="GO:0006085">
    <property type="term" value="P:acetyl-CoA biosynthetic process"/>
    <property type="evidence" value="ECO:0007669"/>
    <property type="project" value="UniProtKB-UniRule"/>
</dbReference>
<dbReference type="PANTHER" id="PTHR21060">
    <property type="entry name" value="ACETATE KINASE"/>
    <property type="match status" value="1"/>
</dbReference>
<comment type="subunit">
    <text evidence="6">Homodimer.</text>
</comment>
<dbReference type="InterPro" id="IPR023865">
    <property type="entry name" value="Aliphatic_acid_kinase_CS"/>
</dbReference>
<dbReference type="RefSeq" id="WP_138191902.1">
    <property type="nucleotide sequence ID" value="NZ_VBWP01000009.1"/>
</dbReference>
<dbReference type="InterPro" id="IPR043129">
    <property type="entry name" value="ATPase_NBD"/>
</dbReference>
<dbReference type="GO" id="GO:0006083">
    <property type="term" value="P:acetate metabolic process"/>
    <property type="evidence" value="ECO:0007669"/>
    <property type="project" value="TreeGrafter"/>
</dbReference>
<dbReference type="CDD" id="cd24010">
    <property type="entry name" value="ASKHA_NBD_AcK_PK"/>
    <property type="match status" value="1"/>
</dbReference>
<dbReference type="Gene3D" id="3.30.420.40">
    <property type="match status" value="2"/>
</dbReference>
<dbReference type="HAMAP" id="MF_00020">
    <property type="entry name" value="Acetate_kinase"/>
    <property type="match status" value="1"/>
</dbReference>
<dbReference type="PANTHER" id="PTHR21060:SF15">
    <property type="entry name" value="ACETATE KINASE-RELATED"/>
    <property type="match status" value="1"/>
</dbReference>
<dbReference type="Pfam" id="PF00871">
    <property type="entry name" value="Acetate_kinase"/>
    <property type="match status" value="1"/>
</dbReference>
<protein>
    <recommendedName>
        <fullName evidence="6">Acetate kinase</fullName>
        <ecNumber evidence="6">2.7.2.1</ecNumber>
    </recommendedName>
    <alternativeName>
        <fullName evidence="6">Acetokinase</fullName>
    </alternativeName>
</protein>
<dbReference type="NCBIfam" id="TIGR00016">
    <property type="entry name" value="ackA"/>
    <property type="match status" value="1"/>
</dbReference>
<keyword evidence="6" id="KW-0479">Metal-binding</keyword>
<keyword evidence="9" id="KW-1185">Reference proteome</keyword>
<dbReference type="InterPro" id="IPR000890">
    <property type="entry name" value="Aliphatic_acid_kin_short-chain"/>
</dbReference>
<evidence type="ECO:0000313" key="8">
    <source>
        <dbReference type="EMBL" id="TLG72132.1"/>
    </source>
</evidence>
<organism evidence="8 9">
    <name type="scientific">Culicoidibacter larvae</name>
    <dbReference type="NCBI Taxonomy" id="2579976"/>
    <lineage>
        <taxon>Bacteria</taxon>
        <taxon>Bacillati</taxon>
        <taxon>Bacillota</taxon>
        <taxon>Culicoidibacteria</taxon>
        <taxon>Culicoidibacterales</taxon>
        <taxon>Culicoidibacteraceae</taxon>
        <taxon>Culicoidibacter</taxon>
    </lineage>
</organism>
<dbReference type="UniPathway" id="UPA00340">
    <property type="reaction ID" value="UER00458"/>
</dbReference>
<dbReference type="EMBL" id="VBWP01000009">
    <property type="protein sequence ID" value="TLG72132.1"/>
    <property type="molecule type" value="Genomic_DNA"/>
</dbReference>
<keyword evidence="6" id="KW-0963">Cytoplasm</keyword>
<keyword evidence="4 6" id="KW-0418">Kinase</keyword>
<evidence type="ECO:0000256" key="5">
    <source>
        <dbReference type="ARBA" id="ARBA00022840"/>
    </source>
</evidence>
<sequence length="395" mass="42794">MKVLAINAGSSSLKYQLFEMPSETVLCSGIAERIGMNDGIFSLKVNGEKFEEVLEIPNHSVAVELLLKWLIDHKIISDYNEIQGVGHRVVHGGEHFAASAMLTEENIQLIEDVAELAPLHNPANLTGIYAFKKLLPDAVAVAVFDTAFHQTLAEEAYMYSTPYEWYEKYAVRKYGFHGTSHQYVSAEAARLIGKAPEDAKVIVCHLGNGGSLSAVKNGKSVDTTMGFTPLAGIPMGTRSGDIDPAIIPFIMEKTGQTAAEVVDMLNKKSGFLGVSGLSSDARDIEAGINEGNHRAELAAFIYAKRIAEYIAAYHVYLEGADVIAFTAGIGENAPYIRKCVTRRLGVLGVKLDEAVNESIRGKEAIISTDDSAIKIAVVPTNEELVIARDTLAFMN</sequence>
<dbReference type="PIRSF" id="PIRSF000722">
    <property type="entry name" value="Acetate_prop_kin"/>
    <property type="match status" value="1"/>
</dbReference>
<evidence type="ECO:0000256" key="6">
    <source>
        <dbReference type="HAMAP-Rule" id="MF_00020"/>
    </source>
</evidence>
<dbReference type="SUPFAM" id="SSF53067">
    <property type="entry name" value="Actin-like ATPase domain"/>
    <property type="match status" value="2"/>
</dbReference>
<feature type="binding site" evidence="6">
    <location>
        <position position="7"/>
    </location>
    <ligand>
        <name>Mg(2+)</name>
        <dbReference type="ChEBI" id="CHEBI:18420"/>
    </ligand>
</feature>
<evidence type="ECO:0000256" key="1">
    <source>
        <dbReference type="ARBA" id="ARBA00008748"/>
    </source>
</evidence>
<feature type="binding site" evidence="6">
    <location>
        <begin position="280"/>
        <end position="282"/>
    </location>
    <ligand>
        <name>ATP</name>
        <dbReference type="ChEBI" id="CHEBI:30616"/>
    </ligand>
</feature>
<name>A0A5R8Q8U1_9FIRM</name>
<feature type="binding site" evidence="6">
    <location>
        <begin position="328"/>
        <end position="332"/>
    </location>
    <ligand>
        <name>ATP</name>
        <dbReference type="ChEBI" id="CHEBI:30616"/>
    </ligand>
</feature>
<dbReference type="Proteomes" id="UP000306912">
    <property type="component" value="Unassembled WGS sequence"/>
</dbReference>
<dbReference type="GO" id="GO:0008776">
    <property type="term" value="F:acetate kinase activity"/>
    <property type="evidence" value="ECO:0007669"/>
    <property type="project" value="UniProtKB-UniRule"/>
</dbReference>
<feature type="binding site" evidence="6">
    <location>
        <begin position="205"/>
        <end position="209"/>
    </location>
    <ligand>
        <name>ATP</name>
        <dbReference type="ChEBI" id="CHEBI:30616"/>
    </ligand>
</feature>
<proteinExistence type="inferred from homology"/>
<feature type="site" description="Transition state stabilizer" evidence="6">
    <location>
        <position position="177"/>
    </location>
</feature>
<comment type="subcellular location">
    <subcellularLocation>
        <location evidence="6">Cytoplasm</location>
    </subcellularLocation>
</comment>
<comment type="pathway">
    <text evidence="6">Metabolic intermediate biosynthesis; acetyl-CoA biosynthesis; acetyl-CoA from acetate: step 1/2.</text>
</comment>
<dbReference type="InterPro" id="IPR004372">
    <property type="entry name" value="Ac/propionate_kinase"/>
</dbReference>
<accession>A0A5R8Q8U1</accession>
<dbReference type="EC" id="2.7.2.1" evidence="6"/>
<feature type="site" description="Transition state stabilizer" evidence="6">
    <location>
        <position position="238"/>
    </location>
</feature>
<dbReference type="OrthoDB" id="9802453at2"/>
<dbReference type="GO" id="GO:0000287">
    <property type="term" value="F:magnesium ion binding"/>
    <property type="evidence" value="ECO:0007669"/>
    <property type="project" value="UniProtKB-UniRule"/>
</dbReference>
<keyword evidence="2 6" id="KW-0808">Transferase</keyword>
<evidence type="ECO:0000256" key="7">
    <source>
        <dbReference type="RuleBase" id="RU003835"/>
    </source>
</evidence>
<feature type="binding site" evidence="6">
    <location>
        <position position="14"/>
    </location>
    <ligand>
        <name>ATP</name>
        <dbReference type="ChEBI" id="CHEBI:30616"/>
    </ligand>
</feature>
<keyword evidence="6" id="KW-0460">Magnesium</keyword>
<feature type="binding site" evidence="6">
    <location>
        <position position="88"/>
    </location>
    <ligand>
        <name>substrate</name>
    </ligand>
</feature>
<feature type="binding site" evidence="6">
    <location>
        <position position="382"/>
    </location>
    <ligand>
        <name>Mg(2+)</name>
        <dbReference type="ChEBI" id="CHEBI:18420"/>
    </ligand>
</feature>
<keyword evidence="3 6" id="KW-0547">Nucleotide-binding</keyword>
<evidence type="ECO:0000256" key="2">
    <source>
        <dbReference type="ARBA" id="ARBA00022679"/>
    </source>
</evidence>
<dbReference type="PRINTS" id="PR00471">
    <property type="entry name" value="ACETATEKNASE"/>
</dbReference>
<keyword evidence="5 6" id="KW-0067">ATP-binding</keyword>
<dbReference type="InParanoid" id="A0A5R8Q8U1"/>
<dbReference type="GO" id="GO:0005737">
    <property type="term" value="C:cytoplasm"/>
    <property type="evidence" value="ECO:0007669"/>
    <property type="project" value="UniProtKB-SubCell"/>
</dbReference>
<dbReference type="FunCoup" id="A0A5R8Q8U1">
    <property type="interactions" value="291"/>
</dbReference>
<gene>
    <name evidence="6" type="primary">ackA</name>
    <name evidence="8" type="ORF">FEZ08_09895</name>
</gene>
<dbReference type="GO" id="GO:0005524">
    <property type="term" value="F:ATP binding"/>
    <property type="evidence" value="ECO:0007669"/>
    <property type="project" value="UniProtKB-KW"/>
</dbReference>
<comment type="catalytic activity">
    <reaction evidence="6">
        <text>acetate + ATP = acetyl phosphate + ADP</text>
        <dbReference type="Rhea" id="RHEA:11352"/>
        <dbReference type="ChEBI" id="CHEBI:22191"/>
        <dbReference type="ChEBI" id="CHEBI:30089"/>
        <dbReference type="ChEBI" id="CHEBI:30616"/>
        <dbReference type="ChEBI" id="CHEBI:456216"/>
        <dbReference type="EC" id="2.7.2.1"/>
    </reaction>
</comment>
<evidence type="ECO:0000256" key="3">
    <source>
        <dbReference type="ARBA" id="ARBA00022741"/>
    </source>
</evidence>
<comment type="similarity">
    <text evidence="1 6 7">Belongs to the acetokinase family.</text>
</comment>
<evidence type="ECO:0000256" key="4">
    <source>
        <dbReference type="ARBA" id="ARBA00022777"/>
    </source>
</evidence>
<dbReference type="PROSITE" id="PS01075">
    <property type="entry name" value="ACETATE_KINASE_1"/>
    <property type="match status" value="1"/>
</dbReference>
<reference evidence="8 9" key="1">
    <citation type="submission" date="2019-05" db="EMBL/GenBank/DDBJ databases">
        <title>Culicoidintestinum kansasii gen. nov., sp. nov. from the gastrointestinal tract of the biting midge, Culicoides sonorensis.</title>
        <authorList>
            <person name="Neupane S."/>
            <person name="Ghosh A."/>
            <person name="Gunther S."/>
            <person name="Martin K."/>
            <person name="Zurek L."/>
        </authorList>
    </citation>
    <scope>NUCLEOTIDE SEQUENCE [LARGE SCALE GENOMIC DNA]</scope>
    <source>
        <strain evidence="8 9">CS-1</strain>
    </source>
</reference>
<dbReference type="AlphaFoldDB" id="A0A5R8Q8U1"/>
<feature type="active site" description="Proton donor/acceptor" evidence="6">
    <location>
        <position position="145"/>
    </location>
</feature>
<dbReference type="PROSITE" id="PS01076">
    <property type="entry name" value="ACETATE_KINASE_2"/>
    <property type="match status" value="1"/>
</dbReference>
<comment type="cofactor">
    <cofactor evidence="6">
        <name>Mg(2+)</name>
        <dbReference type="ChEBI" id="CHEBI:18420"/>
    </cofactor>
    <cofactor evidence="6">
        <name>Mn(2+)</name>
        <dbReference type="ChEBI" id="CHEBI:29035"/>
    </cofactor>
    <text evidence="6">Mg(2+). Can also accept Mn(2+).</text>
</comment>
<comment type="caution">
    <text evidence="8">The sequence shown here is derived from an EMBL/GenBank/DDBJ whole genome shotgun (WGS) entry which is preliminary data.</text>
</comment>
<comment type="function">
    <text evidence="6">Catalyzes the formation of acetyl phosphate from acetate and ATP. Can also catalyze the reverse reaction.</text>
</comment>